<dbReference type="InterPro" id="IPR015421">
    <property type="entry name" value="PyrdxlP-dep_Trfase_major"/>
</dbReference>
<dbReference type="InterPro" id="IPR015424">
    <property type="entry name" value="PyrdxlP-dep_Trfase"/>
</dbReference>
<comment type="caution">
    <text evidence="5">The sequence shown here is derived from an EMBL/GenBank/DDBJ whole genome shotgun (WGS) entry which is preliminary data.</text>
</comment>
<dbReference type="GO" id="GO:0030170">
    <property type="term" value="F:pyridoxal phosphate binding"/>
    <property type="evidence" value="ECO:0007669"/>
    <property type="project" value="TreeGrafter"/>
</dbReference>
<dbReference type="Gene3D" id="3.90.1150.10">
    <property type="entry name" value="Aspartate Aminotransferase, domain 1"/>
    <property type="match status" value="1"/>
</dbReference>
<organism evidence="5 6">
    <name type="scientific">Olsenella porci</name>
    <dbReference type="NCBI Taxonomy" id="2652279"/>
    <lineage>
        <taxon>Bacteria</taxon>
        <taxon>Bacillati</taxon>
        <taxon>Actinomycetota</taxon>
        <taxon>Coriobacteriia</taxon>
        <taxon>Coriobacteriales</taxon>
        <taxon>Atopobiaceae</taxon>
        <taxon>Olsenella</taxon>
    </lineage>
</organism>
<dbReference type="FunFam" id="3.40.640.10:FF:000037">
    <property type="entry name" value="dTDP-4-amino-4,6-dideoxygalactose transaminase"/>
    <property type="match status" value="1"/>
</dbReference>
<evidence type="ECO:0000256" key="4">
    <source>
        <dbReference type="RuleBase" id="RU004508"/>
    </source>
</evidence>
<dbReference type="InterPro" id="IPR000653">
    <property type="entry name" value="DegT/StrS_aminotransferase"/>
</dbReference>
<dbReference type="EC" id="2.6.1.59" evidence="5"/>
<reference evidence="5 6" key="1">
    <citation type="submission" date="2019-08" db="EMBL/GenBank/DDBJ databases">
        <title>In-depth cultivation of the pig gut microbiome towards novel bacterial diversity and tailored functional studies.</title>
        <authorList>
            <person name="Wylensek D."/>
            <person name="Hitch T.C.A."/>
            <person name="Clavel T."/>
        </authorList>
    </citation>
    <scope>NUCLEOTIDE SEQUENCE [LARGE SCALE GENOMIC DNA]</scope>
    <source>
        <strain evidence="5 6">CA-Schmier-601-WT-1</strain>
    </source>
</reference>
<dbReference type="NCBIfam" id="NF008687">
    <property type="entry name" value="PRK11706.1"/>
    <property type="match status" value="1"/>
</dbReference>
<accession>A0A6N7XKT6</accession>
<keyword evidence="3 4" id="KW-0663">Pyridoxal phosphate</keyword>
<gene>
    <name evidence="5" type="primary">rffA</name>
    <name evidence="5" type="synonym">fcnA</name>
    <name evidence="5" type="synonym">wecE</name>
    <name evidence="5" type="ORF">FYJ68_00375</name>
</gene>
<dbReference type="EMBL" id="VUNC01000001">
    <property type="protein sequence ID" value="MST71584.1"/>
    <property type="molecule type" value="Genomic_DNA"/>
</dbReference>
<dbReference type="InterPro" id="IPR015422">
    <property type="entry name" value="PyrdxlP-dep_Trfase_small"/>
</dbReference>
<evidence type="ECO:0000313" key="6">
    <source>
        <dbReference type="Proteomes" id="UP000469325"/>
    </source>
</evidence>
<dbReference type="PANTHER" id="PTHR30244">
    <property type="entry name" value="TRANSAMINASE"/>
    <property type="match status" value="1"/>
</dbReference>
<protein>
    <submittedName>
        <fullName evidence="5">dTDP-4-amino-4,6-dideoxygalactose transaminase</fullName>
        <ecNumber evidence="5">2.6.1.59</ecNumber>
    </submittedName>
</protein>
<feature type="modified residue" description="N6-(pyridoxal phosphate)lysine" evidence="3">
    <location>
        <position position="182"/>
    </location>
</feature>
<dbReference type="PANTHER" id="PTHR30244:SF34">
    <property type="entry name" value="DTDP-4-AMINO-4,6-DIDEOXYGALACTOSE TRANSAMINASE"/>
    <property type="match status" value="1"/>
</dbReference>
<keyword evidence="6" id="KW-1185">Reference proteome</keyword>
<dbReference type="RefSeq" id="WP_154433355.1">
    <property type="nucleotide sequence ID" value="NZ_VUNC01000001.1"/>
</dbReference>
<dbReference type="Gene3D" id="3.40.640.10">
    <property type="entry name" value="Type I PLP-dependent aspartate aminotransferase-like (Major domain)"/>
    <property type="match status" value="1"/>
</dbReference>
<comment type="similarity">
    <text evidence="4">Belongs to the DegT/DnrJ/EryC1 family.</text>
</comment>
<dbReference type="Proteomes" id="UP000469325">
    <property type="component" value="Unassembled WGS sequence"/>
</dbReference>
<dbReference type="GO" id="GO:0000271">
    <property type="term" value="P:polysaccharide biosynthetic process"/>
    <property type="evidence" value="ECO:0007669"/>
    <property type="project" value="TreeGrafter"/>
</dbReference>
<dbReference type="InterPro" id="IPR012749">
    <property type="entry name" value="WecE-like"/>
</dbReference>
<dbReference type="SUPFAM" id="SSF53383">
    <property type="entry name" value="PLP-dependent transferases"/>
    <property type="match status" value="1"/>
</dbReference>
<evidence type="ECO:0000256" key="2">
    <source>
        <dbReference type="PIRSR" id="PIRSR000390-1"/>
    </source>
</evidence>
<dbReference type="GO" id="GO:0019180">
    <property type="term" value="F:dTDP-4-amino-4,6-dideoxygalactose transaminase activity"/>
    <property type="evidence" value="ECO:0007669"/>
    <property type="project" value="UniProtKB-EC"/>
</dbReference>
<keyword evidence="5" id="KW-0032">Aminotransferase</keyword>
<name>A0A6N7XKT6_9ACTN</name>
<evidence type="ECO:0000256" key="1">
    <source>
        <dbReference type="ARBA" id="ARBA00001933"/>
    </source>
</evidence>
<proteinExistence type="inferred from homology"/>
<sequence length="377" mass="42313">MINFNVPPYVGTELEYVREAAEVNHKICGDGPFSRKCHAWMEDRFNAEKVMLTTSGTSALEMAAVLCDLNPGDEVILPSFTFSSTATAFQAVGASLVFVDIDPATMNIDPACIEAAITDRTRVIVAVHYAGVSCDMDRIVSIAHHHGLLVVEDAAQGVMSTYHDRYLGTIGTFGCYSFHETKNYSMGEGGAIVINDPEYIERAEIIREKGTNRQRFFRGQVDKYTWVDRGSSYLQSDLNAAYLWGELQAADQINDDRLASWEAYRQGLEPLEEAGLVSLPVIPHGCRHNAHMFYLKCANLDERTRLIQFLKEREIQATFHYVPLHSSPAGKRFGRFNGEDRYTTSESDRLVRLPMYYGLTEADRNAVISAVRDFYGE</sequence>
<dbReference type="AlphaFoldDB" id="A0A6N7XKT6"/>
<comment type="cofactor">
    <cofactor evidence="1">
        <name>pyridoxal 5'-phosphate</name>
        <dbReference type="ChEBI" id="CHEBI:597326"/>
    </cofactor>
</comment>
<evidence type="ECO:0000313" key="5">
    <source>
        <dbReference type="EMBL" id="MST71584.1"/>
    </source>
</evidence>
<evidence type="ECO:0000256" key="3">
    <source>
        <dbReference type="PIRSR" id="PIRSR000390-2"/>
    </source>
</evidence>
<dbReference type="NCBIfam" id="TIGR02379">
    <property type="entry name" value="ECA_wecE"/>
    <property type="match status" value="1"/>
</dbReference>
<keyword evidence="5" id="KW-0808">Transferase</keyword>
<dbReference type="Pfam" id="PF01041">
    <property type="entry name" value="DegT_DnrJ_EryC1"/>
    <property type="match status" value="1"/>
</dbReference>
<dbReference type="PIRSF" id="PIRSF000390">
    <property type="entry name" value="PLP_StrS"/>
    <property type="match status" value="1"/>
</dbReference>
<feature type="active site" description="Proton acceptor" evidence="2">
    <location>
        <position position="182"/>
    </location>
</feature>
<dbReference type="CDD" id="cd00616">
    <property type="entry name" value="AHBA_syn"/>
    <property type="match status" value="1"/>
</dbReference>